<dbReference type="OrthoDB" id="1933107at2759"/>
<dbReference type="PANTHER" id="PTHR13162:SF8">
    <property type="entry name" value="CCR4-NOT TRANSCRIPTION COMPLEX SUBUNIT 1"/>
    <property type="match status" value="1"/>
</dbReference>
<dbReference type="InterPro" id="IPR040398">
    <property type="entry name" value="Not1"/>
</dbReference>
<dbReference type="STRING" id="1194695.A0A5D3CPZ5"/>
<protein>
    <submittedName>
        <fullName evidence="3">CCR4-NOT transcription complex subunit 1 isoform X1</fullName>
    </submittedName>
</protein>
<dbReference type="InterPro" id="IPR032191">
    <property type="entry name" value="CNOT1_CAF1_bind"/>
</dbReference>
<dbReference type="GO" id="GO:0060090">
    <property type="term" value="F:molecular adaptor activity"/>
    <property type="evidence" value="ECO:0007669"/>
    <property type="project" value="TreeGrafter"/>
</dbReference>
<reference evidence="4 5" key="1">
    <citation type="submission" date="2019-08" db="EMBL/GenBank/DDBJ databases">
        <title>Draft genome sequences of two oriental melons (Cucumis melo L. var makuwa).</title>
        <authorList>
            <person name="Kwon S.-Y."/>
        </authorList>
    </citation>
    <scope>NUCLEOTIDE SEQUENCE [LARGE SCALE GENOMIC DNA]</scope>
    <source>
        <strain evidence="5">cv. Chang Bougi</strain>
        <strain evidence="4">cv. SW 3</strain>
        <tissue evidence="3">Leaf</tissue>
    </source>
</reference>
<dbReference type="PANTHER" id="PTHR13162">
    <property type="entry name" value="CCR4-NOT TRANSCRIPTION COMPLEX"/>
    <property type="match status" value="1"/>
</dbReference>
<evidence type="ECO:0000313" key="4">
    <source>
        <dbReference type="Proteomes" id="UP000321393"/>
    </source>
</evidence>
<evidence type="ECO:0000313" key="3">
    <source>
        <dbReference type="EMBL" id="TYK13997.1"/>
    </source>
</evidence>
<dbReference type="Proteomes" id="UP000321947">
    <property type="component" value="Unassembled WGS sequence"/>
</dbReference>
<dbReference type="Pfam" id="PF16415">
    <property type="entry name" value="CNOT1_CAF1_bind"/>
    <property type="match status" value="1"/>
</dbReference>
<dbReference type="EMBL" id="SSTE01009109">
    <property type="protein sequence ID" value="KAA0053677.1"/>
    <property type="molecule type" value="Genomic_DNA"/>
</dbReference>
<dbReference type="AlphaFoldDB" id="A0A5D3CPZ5"/>
<dbReference type="GO" id="GO:0017148">
    <property type="term" value="P:negative regulation of translation"/>
    <property type="evidence" value="ECO:0007669"/>
    <property type="project" value="InterPro"/>
</dbReference>
<evidence type="ECO:0000259" key="1">
    <source>
        <dbReference type="Pfam" id="PF16415"/>
    </source>
</evidence>
<dbReference type="GO" id="GO:0000932">
    <property type="term" value="C:P-body"/>
    <property type="evidence" value="ECO:0007669"/>
    <property type="project" value="TreeGrafter"/>
</dbReference>
<accession>A0A5D3CPZ5</accession>
<proteinExistence type="predicted"/>
<evidence type="ECO:0000313" key="5">
    <source>
        <dbReference type="Proteomes" id="UP000321947"/>
    </source>
</evidence>
<evidence type="ECO:0000313" key="2">
    <source>
        <dbReference type="EMBL" id="KAA0053677.1"/>
    </source>
</evidence>
<gene>
    <name evidence="3" type="ORF">E5676_scaffold1119G00230</name>
    <name evidence="2" type="ORF">E6C27_scaffold135G00500</name>
</gene>
<dbReference type="GO" id="GO:0000288">
    <property type="term" value="P:nuclear-transcribed mRNA catabolic process, deadenylation-dependent decay"/>
    <property type="evidence" value="ECO:0007669"/>
    <property type="project" value="TreeGrafter"/>
</dbReference>
<dbReference type="GO" id="GO:0030015">
    <property type="term" value="C:CCR4-NOT core complex"/>
    <property type="evidence" value="ECO:0007669"/>
    <property type="project" value="InterPro"/>
</dbReference>
<name>A0A5D3CPZ5_CUCMM</name>
<sequence>MARQLYPENFTDMLFLLCSLTLLSHFSPLLSPFALSLCSLTFLPCSLTFSLCSLTVSLVFNRASIEPDFHDLYLKFLDRVNSKALSKEIVQATYENCKVLLGSDLIKSSSEEHSLLKNLGSWLGKLTIGGNQVLHMKKGLMIAVTPFTSKILEPCQSSLAYQPPNPWTMGILGLLAEFYSMPNLKMNLKFDIEVYGKREIDGNPDFLNKDVGASQTQLAAEVKFGIMSSLNQVELPLEVATPSNSGNHTHPLSQVR</sequence>
<dbReference type="Gene3D" id="1.25.40.180">
    <property type="match status" value="1"/>
</dbReference>
<organism evidence="3 5">
    <name type="scientific">Cucumis melo var. makuwa</name>
    <name type="common">Oriental melon</name>
    <dbReference type="NCBI Taxonomy" id="1194695"/>
    <lineage>
        <taxon>Eukaryota</taxon>
        <taxon>Viridiplantae</taxon>
        <taxon>Streptophyta</taxon>
        <taxon>Embryophyta</taxon>
        <taxon>Tracheophyta</taxon>
        <taxon>Spermatophyta</taxon>
        <taxon>Magnoliopsida</taxon>
        <taxon>eudicotyledons</taxon>
        <taxon>Gunneridae</taxon>
        <taxon>Pentapetalae</taxon>
        <taxon>rosids</taxon>
        <taxon>fabids</taxon>
        <taxon>Cucurbitales</taxon>
        <taxon>Cucurbitaceae</taxon>
        <taxon>Benincaseae</taxon>
        <taxon>Cucumis</taxon>
    </lineage>
</organism>
<dbReference type="EMBL" id="SSTD01009682">
    <property type="protein sequence ID" value="TYK13997.1"/>
    <property type="molecule type" value="Genomic_DNA"/>
</dbReference>
<comment type="caution">
    <text evidence="3">The sequence shown here is derived from an EMBL/GenBank/DDBJ whole genome shotgun (WGS) entry which is preliminary data.</text>
</comment>
<feature type="domain" description="CCR4-NOT transcription complex subunit 1 CAF1-binding" evidence="1">
    <location>
        <begin position="57"/>
        <end position="195"/>
    </location>
</feature>
<dbReference type="Proteomes" id="UP000321393">
    <property type="component" value="Unassembled WGS sequence"/>
</dbReference>